<dbReference type="EMBL" id="FQNF01000024">
    <property type="protein sequence ID" value="SGZ39480.1"/>
    <property type="molecule type" value="Genomic_DNA"/>
</dbReference>
<dbReference type="PANTHER" id="PTHR22684:SF0">
    <property type="entry name" value="RIBOSOME QUALITY CONTROL COMPLEX SUBUNIT TCF25"/>
    <property type="match status" value="1"/>
</dbReference>
<reference evidence="3" key="1">
    <citation type="submission" date="2016-11" db="EMBL/GenBank/DDBJ databases">
        <authorList>
            <person name="Guldener U."/>
        </authorList>
    </citation>
    <scope>NUCLEOTIDE SEQUENCE [LARGE SCALE GENOMIC DNA]</scope>
</reference>
<evidence type="ECO:0000313" key="2">
    <source>
        <dbReference type="EMBL" id="SGZ39480.1"/>
    </source>
</evidence>
<dbReference type="Proteomes" id="UP000183365">
    <property type="component" value="Unassembled WGS sequence"/>
</dbReference>
<accession>A0A1L0AZD6</accession>
<dbReference type="GO" id="GO:1990116">
    <property type="term" value="P:ribosome-associated ubiquitin-dependent protein catabolic process"/>
    <property type="evidence" value="ECO:0007669"/>
    <property type="project" value="TreeGrafter"/>
</dbReference>
<gene>
    <name evidence="2" type="ORF">HGUI_01680</name>
</gene>
<dbReference type="GO" id="GO:1990112">
    <property type="term" value="C:RQC complex"/>
    <property type="evidence" value="ECO:0007669"/>
    <property type="project" value="TreeGrafter"/>
</dbReference>
<dbReference type="InterPro" id="IPR006994">
    <property type="entry name" value="TCF25/Rqc1"/>
</dbReference>
<dbReference type="OrthoDB" id="205993at2759"/>
<evidence type="ECO:0008006" key="4">
    <source>
        <dbReference type="Google" id="ProtNLM"/>
    </source>
</evidence>
<dbReference type="Pfam" id="PF04910">
    <property type="entry name" value="Tcf25"/>
    <property type="match status" value="1"/>
</dbReference>
<keyword evidence="3" id="KW-1185">Reference proteome</keyword>
<feature type="region of interest" description="Disordered" evidence="1">
    <location>
        <begin position="55"/>
        <end position="101"/>
    </location>
</feature>
<protein>
    <recommendedName>
        <fullName evidence="4">Ribosome quality control complex subunit 1</fullName>
    </recommendedName>
</protein>
<sequence length="679" mass="79987">MGRKNKNDDLALLNMINENISTNVNPTNQGSKKKNLFEFVQPEEIDDANEDTNIVETVEDDKPIKQPTGHNRKKLSKKNKKKVNTKIVHSDTSPSESEDDDEINKLLKDIKLTTTNNKSAKAKMDIKNLNEKIRMSMCSLLDDTGYTEFMPDYTTIIEDLYNPSDPAIVNKKKYLDFEVELRLLFDDLDKETLSDDFMETSHPQLKALKKIIKPWGVKKNGVEIVPQGKSLSKNLKFSHVRADYIPTWFSTYQMEKLNTDEYVLKNWEHERINDWRDVIKTDFDDLKDLKKFNYYKIVPADVENNSKTTTSFYLNIQLSQDVNQFMTEARHFHNYYNLLYIYQMLQVLLIQSNNIDQNNDKFPEINSLLNRAVFVVDRSLKRQFEFNGFNQLPYNYFYNRIYYLVLLQYTRVLNSKGLYRTVGEWCKAILSLSPMDDPMGIKYFAGDCWIRSSDYQWIIDYCESGLINKYKEWKCLNIMFSAVLALIRLEDEVKLKEFLKRHFFVKDNNNICLNQSQYTLNWGMNNFLKIALKQSETFEKNVYITEYDELCLQFYLQSYKDVWTSEDLNFLNNIWHKIDNVIIKNDQILNKNGSNITNAHFIKGIPTNFIRMNIIISNNTILSKISILNDKNIKNYPFDPIPNVDSSFDYIEDFVNKALLSQMYENRLMSEDIEIPGML</sequence>
<dbReference type="GO" id="GO:0072344">
    <property type="term" value="P:rescue of stalled ribosome"/>
    <property type="evidence" value="ECO:0007669"/>
    <property type="project" value="TreeGrafter"/>
</dbReference>
<feature type="compositionally biased region" description="Basic residues" evidence="1">
    <location>
        <begin position="70"/>
        <end position="84"/>
    </location>
</feature>
<evidence type="ECO:0000256" key="1">
    <source>
        <dbReference type="SAM" id="MobiDB-lite"/>
    </source>
</evidence>
<proteinExistence type="predicted"/>
<name>A0A1L0AZD6_9ASCO</name>
<organism evidence="2 3">
    <name type="scientific">Hanseniaspora guilliermondii</name>
    <dbReference type="NCBI Taxonomy" id="56406"/>
    <lineage>
        <taxon>Eukaryota</taxon>
        <taxon>Fungi</taxon>
        <taxon>Dikarya</taxon>
        <taxon>Ascomycota</taxon>
        <taxon>Saccharomycotina</taxon>
        <taxon>Saccharomycetes</taxon>
        <taxon>Saccharomycodales</taxon>
        <taxon>Saccharomycodaceae</taxon>
        <taxon>Hanseniaspora</taxon>
    </lineage>
</organism>
<dbReference type="VEuPathDB" id="FungiDB:HGUI_01680"/>
<evidence type="ECO:0000313" key="3">
    <source>
        <dbReference type="Proteomes" id="UP000183365"/>
    </source>
</evidence>
<dbReference type="PANTHER" id="PTHR22684">
    <property type="entry name" value="NULP1-RELATED"/>
    <property type="match status" value="1"/>
</dbReference>
<dbReference type="AlphaFoldDB" id="A0A1L0AZD6"/>